<protein>
    <submittedName>
        <fullName evidence="1">Uncharacterized protein</fullName>
    </submittedName>
</protein>
<accession>A0A7G6SUP6</accession>
<proteinExistence type="predicted"/>
<dbReference type="EMBL" id="CP050296">
    <property type="protein sequence ID" value="QND58228.1"/>
    <property type="molecule type" value="Genomic_DNA"/>
</dbReference>
<evidence type="ECO:0000313" key="1">
    <source>
        <dbReference type="EMBL" id="QND58228.1"/>
    </source>
</evidence>
<evidence type="ECO:0000313" key="2">
    <source>
        <dbReference type="Proteomes" id="UP000515465"/>
    </source>
</evidence>
<name>A0A7G6SUP6_9HYPH</name>
<dbReference type="Proteomes" id="UP000515465">
    <property type="component" value="Chromosome"/>
</dbReference>
<dbReference type="RefSeq" id="WP_183455605.1">
    <property type="nucleotide sequence ID" value="NZ_CP050296.1"/>
</dbReference>
<dbReference type="AlphaFoldDB" id="A0A7G6SUP6"/>
<organism evidence="1 2">
    <name type="scientific">Mesorhizobium huakuii</name>
    <dbReference type="NCBI Taxonomy" id="28104"/>
    <lineage>
        <taxon>Bacteria</taxon>
        <taxon>Pseudomonadati</taxon>
        <taxon>Pseudomonadota</taxon>
        <taxon>Alphaproteobacteria</taxon>
        <taxon>Hyphomicrobiales</taxon>
        <taxon>Phyllobacteriaceae</taxon>
        <taxon>Mesorhizobium</taxon>
    </lineage>
</organism>
<reference evidence="2" key="1">
    <citation type="journal article" date="2020" name="Mol. Plant Microbe">
        <title>Rhizobial microsymbionts of the narrowly endemic Oxytropis species growing in Kamchatka are characterized by significant genetic diversity and possess a set of genes that are associated with T3SS and T6SS secretion systems and can affect the development of symbiosis.</title>
        <authorList>
            <person name="Safronova V."/>
            <person name="Guro P."/>
            <person name="Sazanova A."/>
            <person name="Kuznetsova I."/>
            <person name="Belimov A."/>
            <person name="Yakubov V."/>
            <person name="Chirak E."/>
            <person name="Afonin A."/>
            <person name="Gogolev Y."/>
            <person name="Andronov E."/>
            <person name="Tikhonovich I."/>
        </authorList>
    </citation>
    <scope>NUCLEOTIDE SEQUENCE [LARGE SCALE GENOMIC DNA]</scope>
    <source>
        <strain evidence="2">583</strain>
    </source>
</reference>
<gene>
    <name evidence="1" type="ORF">HB778_17745</name>
</gene>
<sequence length="241" mass="26912">MSGDAKKLSDLTWKLIADRAGLALPKSAAGRHRMALKAIDIHSAIYREGVQKDDRKVQVVALANSRFVARVLMDEILGWSLDAPYLPSAHDNEAWGHPRTLLLSLIELAEGFSPIEHQATLSVPLMLPVPLMNTLRDSLEALDQGEVHQLVMPKSDGRHDAWTWDRMRLRAVQHVEFLHGQGIGIGKAREKVQKETGIAIGTLVKLSQEFNKDETKRHLVRLAFLLGQKKTTITINSPMML</sequence>